<name>A0A0W8E3N1_9ZZZZ</name>
<dbReference type="Pfam" id="PF01012">
    <property type="entry name" value="ETF"/>
    <property type="match status" value="1"/>
</dbReference>
<evidence type="ECO:0000313" key="3">
    <source>
        <dbReference type="EMBL" id="KUG03246.1"/>
    </source>
</evidence>
<dbReference type="GO" id="GO:0033539">
    <property type="term" value="P:fatty acid beta-oxidation using acyl-CoA dehydrogenase"/>
    <property type="evidence" value="ECO:0007669"/>
    <property type="project" value="TreeGrafter"/>
</dbReference>
<dbReference type="InterPro" id="IPR014731">
    <property type="entry name" value="ETF_asu_C"/>
</dbReference>
<dbReference type="SMART" id="SM00893">
    <property type="entry name" value="ETF"/>
    <property type="match status" value="1"/>
</dbReference>
<dbReference type="Gene3D" id="3.40.50.1220">
    <property type="entry name" value="TPP-binding domain"/>
    <property type="match status" value="1"/>
</dbReference>
<feature type="domain" description="Electron transfer flavoprotein alpha/beta-subunit N-terminal" evidence="2">
    <location>
        <begin position="4"/>
        <end position="180"/>
    </location>
</feature>
<dbReference type="EMBL" id="LNQE01001888">
    <property type="protein sequence ID" value="KUG03246.1"/>
    <property type="molecule type" value="Genomic_DNA"/>
</dbReference>
<dbReference type="GO" id="GO:0050660">
    <property type="term" value="F:flavin adenine dinucleotide binding"/>
    <property type="evidence" value="ECO:0007669"/>
    <property type="project" value="InterPro"/>
</dbReference>
<evidence type="ECO:0000256" key="1">
    <source>
        <dbReference type="ARBA" id="ARBA00005817"/>
    </source>
</evidence>
<accession>A0A0W8E3N1</accession>
<dbReference type="InterPro" id="IPR014729">
    <property type="entry name" value="Rossmann-like_a/b/a_fold"/>
</dbReference>
<dbReference type="PANTHER" id="PTHR43153:SF11">
    <property type="entry name" value="ELECTRON TRANSFER FLAVOPROTEIN, SUBUNIT ALPHA (ETFA)"/>
    <property type="match status" value="1"/>
</dbReference>
<dbReference type="InterPro" id="IPR014730">
    <property type="entry name" value="ETF_a/b_N"/>
</dbReference>
<protein>
    <submittedName>
        <fullName evidence="3">Electron transfer flavoprotein, alpha subunit</fullName>
    </submittedName>
</protein>
<reference evidence="3" key="1">
    <citation type="journal article" date="2015" name="Proc. Natl. Acad. Sci. U.S.A.">
        <title>Networks of energetic and metabolic interactions define dynamics in microbial communities.</title>
        <authorList>
            <person name="Embree M."/>
            <person name="Liu J.K."/>
            <person name="Al-Bassam M.M."/>
            <person name="Zengler K."/>
        </authorList>
    </citation>
    <scope>NUCLEOTIDE SEQUENCE</scope>
</reference>
<evidence type="ECO:0000259" key="2">
    <source>
        <dbReference type="SMART" id="SM00893"/>
    </source>
</evidence>
<organism evidence="3">
    <name type="scientific">hydrocarbon metagenome</name>
    <dbReference type="NCBI Taxonomy" id="938273"/>
    <lineage>
        <taxon>unclassified sequences</taxon>
        <taxon>metagenomes</taxon>
        <taxon>ecological metagenomes</taxon>
    </lineage>
</organism>
<dbReference type="PANTHER" id="PTHR43153">
    <property type="entry name" value="ELECTRON TRANSFER FLAVOPROTEIN ALPHA"/>
    <property type="match status" value="1"/>
</dbReference>
<dbReference type="InterPro" id="IPR001308">
    <property type="entry name" value="ETF_a/FixB"/>
</dbReference>
<dbReference type="AlphaFoldDB" id="A0A0W8E3N1"/>
<comment type="similarity">
    <text evidence="1">Belongs to the ETF alpha-subunit/FixB family.</text>
</comment>
<dbReference type="Pfam" id="PF00766">
    <property type="entry name" value="ETF_alpha"/>
    <property type="match status" value="1"/>
</dbReference>
<proteinExistence type="inferred from homology"/>
<gene>
    <name evidence="3" type="ORF">ASZ90_019345</name>
</gene>
<sequence>MAGVLIYSAKQGLALELISAARKIGDSVTAVSINDDSLAQALADAGARTFKISDPNLSVADTGAAAAAIKQVLDKENIDTVLLSSDRRGKELAGRVAQAIGAGCLTDVTSINVDGSQIECQRNALGGATIATQYIEGPKVIAIRPRAYEAAGAGNGSGVEEIDVEIKATGIKVIDFKPKAGDSVNIEAAEILVAVGQGLSEEAKLTDVQALAAKLGGEVACSKPVATDKKWLSEERIIGLSGKKCKPQLALLLGISGQVQFTVGIRDARIIAAVNTDENAAINYMADYILQADLHDVINELNQKL</sequence>
<dbReference type="PIRSF" id="PIRSF000089">
    <property type="entry name" value="Electra_flavoP_a"/>
    <property type="match status" value="1"/>
</dbReference>
<comment type="caution">
    <text evidence="3">The sequence shown here is derived from an EMBL/GenBank/DDBJ whole genome shotgun (WGS) entry which is preliminary data.</text>
</comment>
<dbReference type="SUPFAM" id="SSF52402">
    <property type="entry name" value="Adenine nucleotide alpha hydrolases-like"/>
    <property type="match status" value="1"/>
</dbReference>
<dbReference type="GO" id="GO:0009055">
    <property type="term" value="F:electron transfer activity"/>
    <property type="evidence" value="ECO:0007669"/>
    <property type="project" value="InterPro"/>
</dbReference>
<dbReference type="SUPFAM" id="SSF52467">
    <property type="entry name" value="DHS-like NAD/FAD-binding domain"/>
    <property type="match status" value="1"/>
</dbReference>
<dbReference type="Gene3D" id="3.40.50.620">
    <property type="entry name" value="HUPs"/>
    <property type="match status" value="1"/>
</dbReference>
<dbReference type="InterPro" id="IPR029035">
    <property type="entry name" value="DHS-like_NAD/FAD-binding_dom"/>
</dbReference>